<dbReference type="PROSITE" id="PS00436">
    <property type="entry name" value="PEROXIDASE_2"/>
    <property type="match status" value="1"/>
</dbReference>
<dbReference type="InterPro" id="IPR033905">
    <property type="entry name" value="Secretory_peroxidase"/>
</dbReference>
<keyword evidence="4 10" id="KW-0575">Peroxidase</keyword>
<comment type="subcellular location">
    <subcellularLocation>
        <location evidence="10">Secreted</location>
    </subcellularLocation>
</comment>
<keyword evidence="10" id="KW-0964">Secreted</keyword>
<protein>
    <recommendedName>
        <fullName evidence="3 10">Peroxidase</fullName>
        <ecNumber evidence="3 10">1.11.1.7</ecNumber>
    </recommendedName>
</protein>
<keyword evidence="5 10" id="KW-0349">Heme</keyword>
<keyword evidence="8 10" id="KW-0408">Iron</keyword>
<dbReference type="InterPro" id="IPR010255">
    <property type="entry name" value="Haem_peroxidase_sf"/>
</dbReference>
<accession>A0ABU6XEY7</accession>
<dbReference type="PRINTS" id="PR00458">
    <property type="entry name" value="PEROXIDASE"/>
</dbReference>
<dbReference type="InterPro" id="IPR002016">
    <property type="entry name" value="Haem_peroxidase"/>
</dbReference>
<dbReference type="Gene3D" id="1.10.520.10">
    <property type="match status" value="1"/>
</dbReference>
<dbReference type="Gene3D" id="1.10.420.10">
    <property type="entry name" value="Peroxidase, domain 2"/>
    <property type="match status" value="1"/>
</dbReference>
<name>A0ABU6XEY7_9FABA</name>
<gene>
    <name evidence="13" type="primary">PNC1_10</name>
    <name evidence="13" type="ORF">PIB30_041185</name>
</gene>
<comment type="similarity">
    <text evidence="10">Belongs to the peroxidase family. Classical plant (class III) peroxidase subfamily.</text>
</comment>
<keyword evidence="7 10" id="KW-0560">Oxidoreductase</keyword>
<keyword evidence="14" id="KW-1185">Reference proteome</keyword>
<dbReference type="PRINTS" id="PR00461">
    <property type="entry name" value="PLPEROXIDASE"/>
</dbReference>
<proteinExistence type="inferred from homology"/>
<evidence type="ECO:0000313" key="13">
    <source>
        <dbReference type="EMBL" id="MED6195774.1"/>
    </source>
</evidence>
<dbReference type="Pfam" id="PF00141">
    <property type="entry name" value="peroxidase"/>
    <property type="match status" value="1"/>
</dbReference>
<evidence type="ECO:0000259" key="12">
    <source>
        <dbReference type="PROSITE" id="PS50873"/>
    </source>
</evidence>
<feature type="signal peptide" evidence="11">
    <location>
        <begin position="1"/>
        <end position="15"/>
    </location>
</feature>
<evidence type="ECO:0000256" key="3">
    <source>
        <dbReference type="ARBA" id="ARBA00012313"/>
    </source>
</evidence>
<evidence type="ECO:0000256" key="11">
    <source>
        <dbReference type="SAM" id="SignalP"/>
    </source>
</evidence>
<dbReference type="EC" id="1.11.1.7" evidence="3 10"/>
<dbReference type="Proteomes" id="UP001341840">
    <property type="component" value="Unassembled WGS sequence"/>
</dbReference>
<comment type="caution">
    <text evidence="13">The sequence shown here is derived from an EMBL/GenBank/DDBJ whole genome shotgun (WGS) entry which is preliminary data.</text>
</comment>
<feature type="domain" description="Plant heme peroxidase family profile" evidence="12">
    <location>
        <begin position="17"/>
        <end position="310"/>
    </location>
</feature>
<dbReference type="GO" id="GO:0140825">
    <property type="term" value="F:lactoperoxidase activity"/>
    <property type="evidence" value="ECO:0007669"/>
    <property type="project" value="UniProtKB-EC"/>
</dbReference>
<keyword evidence="9" id="KW-1015">Disulfide bond</keyword>
<evidence type="ECO:0000256" key="2">
    <source>
        <dbReference type="ARBA" id="ARBA00002322"/>
    </source>
</evidence>
<dbReference type="InterPro" id="IPR019794">
    <property type="entry name" value="Peroxidases_AS"/>
</dbReference>
<sequence>MSSIILVCMFSIASCSELNSNYYYQTCPQALSIIRNAVMSAVAKEHRMGASLLRLHFHDCFVNGCDASVLLDDTSSFTGEKTAGPNVNSLRGFDVIDDIKTKLEAACPAVVSCADILALAARDSVVALGGPSWNVGLGRRDSTTASKDAATKDIPSPLMDLNQLISAFSNKGFNANEMVVLSGAHTTGEARCQLFRGRLYNETSIDSTLATSLKQNCPTTGNDTNLSPLDATTNVLFDNAYFKNLVNQKGLLHSDQQLFSGGSTDSQVTTYSNNPASFFVEFASAMVKMGNLSPLTGNDGQIRTNCHKIN</sequence>
<keyword evidence="11" id="KW-0732">Signal</keyword>
<evidence type="ECO:0000256" key="6">
    <source>
        <dbReference type="ARBA" id="ARBA00022723"/>
    </source>
</evidence>
<evidence type="ECO:0000256" key="7">
    <source>
        <dbReference type="ARBA" id="ARBA00023002"/>
    </source>
</evidence>
<keyword evidence="6 10" id="KW-0479">Metal-binding</keyword>
<reference evidence="13 14" key="1">
    <citation type="journal article" date="2023" name="Plants (Basel)">
        <title>Bridging the Gap: Combining Genomics and Transcriptomics Approaches to Understand Stylosanthes scabra, an Orphan Legume from the Brazilian Caatinga.</title>
        <authorList>
            <person name="Ferreira-Neto J.R.C."/>
            <person name="da Silva M.D."/>
            <person name="Binneck E."/>
            <person name="de Melo N.F."/>
            <person name="da Silva R.H."/>
            <person name="de Melo A.L.T.M."/>
            <person name="Pandolfi V."/>
            <person name="Bustamante F.O."/>
            <person name="Brasileiro-Vidal A.C."/>
            <person name="Benko-Iseppon A.M."/>
        </authorList>
    </citation>
    <scope>NUCLEOTIDE SEQUENCE [LARGE SCALE GENOMIC DNA]</scope>
    <source>
        <tissue evidence="13">Leaves</tissue>
    </source>
</reference>
<evidence type="ECO:0000256" key="9">
    <source>
        <dbReference type="ARBA" id="ARBA00023157"/>
    </source>
</evidence>
<evidence type="ECO:0000256" key="4">
    <source>
        <dbReference type="ARBA" id="ARBA00022559"/>
    </source>
</evidence>
<comment type="cofactor">
    <cofactor evidence="10">
        <name>heme b</name>
        <dbReference type="ChEBI" id="CHEBI:60344"/>
    </cofactor>
    <text evidence="10">Binds 1 heme b (iron(II)-protoporphyrin IX) group per subunit.</text>
</comment>
<dbReference type="CDD" id="cd00693">
    <property type="entry name" value="secretory_peroxidase"/>
    <property type="match status" value="1"/>
</dbReference>
<dbReference type="EMBL" id="JASCZI010211675">
    <property type="protein sequence ID" value="MED6195774.1"/>
    <property type="molecule type" value="Genomic_DNA"/>
</dbReference>
<comment type="function">
    <text evidence="2">Removal of H(2)O(2), oxidation of toxic reductants, biosynthesis and degradation of lignin, suberization, auxin catabolism, response to environmental stresses such as wounding, pathogen attack and oxidative stress. These functions might be dependent on each isozyme/isoform in each plant tissue.</text>
</comment>
<dbReference type="PANTHER" id="PTHR31388">
    <property type="entry name" value="PEROXIDASE 72-RELATED"/>
    <property type="match status" value="1"/>
</dbReference>
<comment type="catalytic activity">
    <reaction evidence="1 10">
        <text>2 a phenolic donor + H2O2 = 2 a phenolic radical donor + 2 H2O</text>
        <dbReference type="Rhea" id="RHEA:56136"/>
        <dbReference type="ChEBI" id="CHEBI:15377"/>
        <dbReference type="ChEBI" id="CHEBI:16240"/>
        <dbReference type="ChEBI" id="CHEBI:139520"/>
        <dbReference type="ChEBI" id="CHEBI:139521"/>
        <dbReference type="EC" id="1.11.1.7"/>
    </reaction>
</comment>
<dbReference type="InterPro" id="IPR000823">
    <property type="entry name" value="Peroxidase_pln"/>
</dbReference>
<comment type="cofactor">
    <cofactor evidence="10">
        <name>Ca(2+)</name>
        <dbReference type="ChEBI" id="CHEBI:29108"/>
    </cofactor>
    <text evidence="10">Binds 2 calcium ions per subunit.</text>
</comment>
<keyword evidence="10" id="KW-0376">Hydrogen peroxide</keyword>
<evidence type="ECO:0000256" key="5">
    <source>
        <dbReference type="ARBA" id="ARBA00022617"/>
    </source>
</evidence>
<organism evidence="13 14">
    <name type="scientific">Stylosanthes scabra</name>
    <dbReference type="NCBI Taxonomy" id="79078"/>
    <lineage>
        <taxon>Eukaryota</taxon>
        <taxon>Viridiplantae</taxon>
        <taxon>Streptophyta</taxon>
        <taxon>Embryophyta</taxon>
        <taxon>Tracheophyta</taxon>
        <taxon>Spermatophyta</taxon>
        <taxon>Magnoliopsida</taxon>
        <taxon>eudicotyledons</taxon>
        <taxon>Gunneridae</taxon>
        <taxon>Pentapetalae</taxon>
        <taxon>rosids</taxon>
        <taxon>fabids</taxon>
        <taxon>Fabales</taxon>
        <taxon>Fabaceae</taxon>
        <taxon>Papilionoideae</taxon>
        <taxon>50 kb inversion clade</taxon>
        <taxon>dalbergioids sensu lato</taxon>
        <taxon>Dalbergieae</taxon>
        <taxon>Pterocarpus clade</taxon>
        <taxon>Stylosanthes</taxon>
    </lineage>
</organism>
<feature type="chain" id="PRO_5046551943" description="Peroxidase" evidence="11">
    <location>
        <begin position="16"/>
        <end position="310"/>
    </location>
</feature>
<keyword evidence="10" id="KW-0106">Calcium</keyword>
<evidence type="ECO:0000256" key="8">
    <source>
        <dbReference type="ARBA" id="ARBA00023004"/>
    </source>
</evidence>
<dbReference type="PANTHER" id="PTHR31388:SF257">
    <property type="entry name" value="PEROXIDASE"/>
    <property type="match status" value="1"/>
</dbReference>
<dbReference type="SUPFAM" id="SSF48113">
    <property type="entry name" value="Heme-dependent peroxidases"/>
    <property type="match status" value="1"/>
</dbReference>
<evidence type="ECO:0000256" key="10">
    <source>
        <dbReference type="RuleBase" id="RU362060"/>
    </source>
</evidence>
<evidence type="ECO:0000256" key="1">
    <source>
        <dbReference type="ARBA" id="ARBA00000189"/>
    </source>
</evidence>
<evidence type="ECO:0000313" key="14">
    <source>
        <dbReference type="Proteomes" id="UP001341840"/>
    </source>
</evidence>
<dbReference type="PROSITE" id="PS50873">
    <property type="entry name" value="PEROXIDASE_4"/>
    <property type="match status" value="1"/>
</dbReference>